<gene>
    <name evidence="6" type="ORF">ENT87_01080</name>
    <name evidence="7" type="ORF">ENU30_09005</name>
</gene>
<dbReference type="PROSITE" id="PS51337">
    <property type="entry name" value="B12_BINDING_NTER"/>
    <property type="match status" value="1"/>
</dbReference>
<dbReference type="PROSITE" id="PS51332">
    <property type="entry name" value="B12_BINDING"/>
    <property type="match status" value="1"/>
</dbReference>
<name>A0A7J3JSN2_9CREN</name>
<dbReference type="GO" id="GO:0046872">
    <property type="term" value="F:metal ion binding"/>
    <property type="evidence" value="ECO:0007669"/>
    <property type="project" value="UniProtKB-KW"/>
</dbReference>
<comment type="similarity">
    <text evidence="1">Belongs to the methylamine corrinoid protein family.</text>
</comment>
<dbReference type="EMBL" id="DTBZ01000169">
    <property type="protein sequence ID" value="HGQ19088.1"/>
    <property type="molecule type" value="Genomic_DNA"/>
</dbReference>
<dbReference type="PANTHER" id="PTHR45833:SF1">
    <property type="entry name" value="METHIONINE SYNTHASE"/>
    <property type="match status" value="1"/>
</dbReference>
<dbReference type="InterPro" id="IPR036724">
    <property type="entry name" value="Cobalamin-bd_sf"/>
</dbReference>
<evidence type="ECO:0000256" key="3">
    <source>
        <dbReference type="ARBA" id="ARBA00023285"/>
    </source>
</evidence>
<organism evidence="7">
    <name type="scientific">Ignisphaera aggregans</name>
    <dbReference type="NCBI Taxonomy" id="334771"/>
    <lineage>
        <taxon>Archaea</taxon>
        <taxon>Thermoproteota</taxon>
        <taxon>Thermoprotei</taxon>
        <taxon>Desulfurococcales</taxon>
        <taxon>Desulfurococcaceae</taxon>
        <taxon>Ignisphaera</taxon>
    </lineage>
</organism>
<dbReference type="InterPro" id="IPR006158">
    <property type="entry name" value="Cobalamin-bd"/>
</dbReference>
<dbReference type="InterPro" id="IPR003759">
    <property type="entry name" value="Cbl-bd_cap"/>
</dbReference>
<dbReference type="InterPro" id="IPR050554">
    <property type="entry name" value="Met_Synthase/Corrinoid"/>
</dbReference>
<dbReference type="GO" id="GO:0050667">
    <property type="term" value="P:homocysteine metabolic process"/>
    <property type="evidence" value="ECO:0007669"/>
    <property type="project" value="TreeGrafter"/>
</dbReference>
<dbReference type="GO" id="GO:0005829">
    <property type="term" value="C:cytosol"/>
    <property type="evidence" value="ECO:0007669"/>
    <property type="project" value="TreeGrafter"/>
</dbReference>
<dbReference type="PANTHER" id="PTHR45833">
    <property type="entry name" value="METHIONINE SYNTHASE"/>
    <property type="match status" value="1"/>
</dbReference>
<sequence>MNLLDRIRDSLANLDLDSTLGYVGEALNNNIDVKSIVDALADGMRIVGERYEKGEYFVADLIVAAEIFKEAMAILKPRILEQRYARPLGRIVIGTVYGDIHSIGKDLVATFLEANGFEVIDLGVDVPPQKFVEAIKQYSPDIVGMSALLTSTMMHMKSVIDALKREGLREKVKIIVGGAPITEKFAREIGADAYGENAYKAVEICRKLVEEKEVKD</sequence>
<evidence type="ECO:0000259" key="4">
    <source>
        <dbReference type="PROSITE" id="PS51332"/>
    </source>
</evidence>
<comment type="caution">
    <text evidence="7">The sequence shown here is derived from an EMBL/GenBank/DDBJ whole genome shotgun (WGS) entry which is preliminary data.</text>
</comment>
<keyword evidence="3" id="KW-0170">Cobalt</keyword>
<dbReference type="EMBL" id="DTAI01000038">
    <property type="protein sequence ID" value="HGN36135.1"/>
    <property type="molecule type" value="Genomic_DNA"/>
</dbReference>
<accession>A0A7J3JSN2</accession>
<dbReference type="GO" id="GO:0031419">
    <property type="term" value="F:cobalamin binding"/>
    <property type="evidence" value="ECO:0007669"/>
    <property type="project" value="InterPro"/>
</dbReference>
<dbReference type="SMART" id="SM01018">
    <property type="entry name" value="B12-binding_2"/>
    <property type="match status" value="1"/>
</dbReference>
<feature type="domain" description="B12-binding N-terminal" evidence="5">
    <location>
        <begin position="1"/>
        <end position="87"/>
    </location>
</feature>
<evidence type="ECO:0000313" key="7">
    <source>
        <dbReference type="EMBL" id="HGQ19088.1"/>
    </source>
</evidence>
<keyword evidence="2" id="KW-0479">Metal-binding</keyword>
<dbReference type="CDD" id="cd02070">
    <property type="entry name" value="corrinoid_protein_B12-BD"/>
    <property type="match status" value="1"/>
</dbReference>
<dbReference type="FunFam" id="3.40.50.280:FF:000003">
    <property type="entry name" value="Dimethylamine methyltransferase corrinoid protein"/>
    <property type="match status" value="1"/>
</dbReference>
<dbReference type="Pfam" id="PF02607">
    <property type="entry name" value="B12-binding_2"/>
    <property type="match status" value="1"/>
</dbReference>
<dbReference type="GO" id="GO:0008705">
    <property type="term" value="F:methionine synthase activity"/>
    <property type="evidence" value="ECO:0007669"/>
    <property type="project" value="TreeGrafter"/>
</dbReference>
<feature type="domain" description="B12-binding" evidence="4">
    <location>
        <begin position="88"/>
        <end position="215"/>
    </location>
</feature>
<dbReference type="Gene3D" id="1.10.1240.10">
    <property type="entry name" value="Methionine synthase domain"/>
    <property type="match status" value="1"/>
</dbReference>
<evidence type="ECO:0000259" key="5">
    <source>
        <dbReference type="PROSITE" id="PS51337"/>
    </source>
</evidence>
<dbReference type="Gene3D" id="3.40.50.280">
    <property type="entry name" value="Cobalamin-binding domain"/>
    <property type="match status" value="1"/>
</dbReference>
<dbReference type="Pfam" id="PF02310">
    <property type="entry name" value="B12-binding"/>
    <property type="match status" value="1"/>
</dbReference>
<proteinExistence type="inferred from homology"/>
<protein>
    <submittedName>
        <fullName evidence="7">Cobalamin-binding protein</fullName>
    </submittedName>
</protein>
<dbReference type="GO" id="GO:0046653">
    <property type="term" value="P:tetrahydrofolate metabolic process"/>
    <property type="evidence" value="ECO:0007669"/>
    <property type="project" value="TreeGrafter"/>
</dbReference>
<dbReference type="AlphaFoldDB" id="A0A7J3JSN2"/>
<reference evidence="7" key="1">
    <citation type="journal article" date="2020" name="mSystems">
        <title>Genome- and Community-Level Interaction Insights into Carbon Utilization and Element Cycling Functions of Hydrothermarchaeota in Hydrothermal Sediment.</title>
        <authorList>
            <person name="Zhou Z."/>
            <person name="Liu Y."/>
            <person name="Xu W."/>
            <person name="Pan J."/>
            <person name="Luo Z.H."/>
            <person name="Li M."/>
        </authorList>
    </citation>
    <scope>NUCLEOTIDE SEQUENCE [LARGE SCALE GENOMIC DNA]</scope>
    <source>
        <strain evidence="6">SpSt-618</strain>
        <strain evidence="7">SpSt-657</strain>
    </source>
</reference>
<evidence type="ECO:0000256" key="2">
    <source>
        <dbReference type="ARBA" id="ARBA00022723"/>
    </source>
</evidence>
<dbReference type="SUPFAM" id="SSF52242">
    <property type="entry name" value="Cobalamin (vitamin B12)-binding domain"/>
    <property type="match status" value="1"/>
</dbReference>
<dbReference type="InterPro" id="IPR036594">
    <property type="entry name" value="Meth_synthase_dom"/>
</dbReference>
<dbReference type="SUPFAM" id="SSF47644">
    <property type="entry name" value="Methionine synthase domain"/>
    <property type="match status" value="1"/>
</dbReference>
<evidence type="ECO:0000256" key="1">
    <source>
        <dbReference type="ARBA" id="ARBA00010854"/>
    </source>
</evidence>
<evidence type="ECO:0000313" key="6">
    <source>
        <dbReference type="EMBL" id="HGN36135.1"/>
    </source>
</evidence>